<feature type="region of interest" description="Disordered" evidence="7">
    <location>
        <begin position="1724"/>
        <end position="1772"/>
    </location>
</feature>
<name>A0A4P7NLJ7_PYROR</name>
<dbReference type="InterPro" id="IPR043145">
    <property type="entry name" value="Znf_ZZ_sf"/>
</dbReference>
<dbReference type="PROSITE" id="PS50088">
    <property type="entry name" value="ANK_REPEAT"/>
    <property type="match status" value="8"/>
</dbReference>
<dbReference type="PRINTS" id="PR01415">
    <property type="entry name" value="ANKYRIN"/>
</dbReference>
<dbReference type="GO" id="GO:0008270">
    <property type="term" value="F:zinc ion binding"/>
    <property type="evidence" value="ECO:0007669"/>
    <property type="project" value="UniProtKB-KW"/>
</dbReference>
<feature type="repeat" description="ANK" evidence="6">
    <location>
        <begin position="1304"/>
        <end position="1336"/>
    </location>
</feature>
<feature type="repeat" description="ANK" evidence="6">
    <location>
        <begin position="1068"/>
        <end position="1101"/>
    </location>
</feature>
<protein>
    <recommendedName>
        <fullName evidence="8">ZZ-type domain-containing protein</fullName>
    </recommendedName>
</protein>
<dbReference type="Pfam" id="PF00023">
    <property type="entry name" value="Ank"/>
    <property type="match status" value="2"/>
</dbReference>
<gene>
    <name evidence="9" type="ORF">PoMZ_11948</name>
</gene>
<dbReference type="SMART" id="SM00248">
    <property type="entry name" value="ANK"/>
    <property type="match status" value="18"/>
</dbReference>
<feature type="repeat" description="ANK" evidence="6">
    <location>
        <begin position="1271"/>
        <end position="1303"/>
    </location>
</feature>
<dbReference type="Gene3D" id="1.25.40.20">
    <property type="entry name" value="Ankyrin repeat-containing domain"/>
    <property type="match status" value="6"/>
</dbReference>
<evidence type="ECO:0000256" key="5">
    <source>
        <dbReference type="ARBA" id="ARBA00023043"/>
    </source>
</evidence>
<organism evidence="9 10">
    <name type="scientific">Pyricularia oryzae</name>
    <name type="common">Rice blast fungus</name>
    <name type="synonym">Magnaporthe oryzae</name>
    <dbReference type="NCBI Taxonomy" id="318829"/>
    <lineage>
        <taxon>Eukaryota</taxon>
        <taxon>Fungi</taxon>
        <taxon>Dikarya</taxon>
        <taxon>Ascomycota</taxon>
        <taxon>Pezizomycotina</taxon>
        <taxon>Sordariomycetes</taxon>
        <taxon>Sordariomycetidae</taxon>
        <taxon>Magnaporthales</taxon>
        <taxon>Pyriculariaceae</taxon>
        <taxon>Pyricularia</taxon>
    </lineage>
</organism>
<dbReference type="Pfam" id="PF13637">
    <property type="entry name" value="Ank_4"/>
    <property type="match status" value="1"/>
</dbReference>
<feature type="repeat" description="ANK" evidence="6">
    <location>
        <begin position="1449"/>
        <end position="1481"/>
    </location>
</feature>
<evidence type="ECO:0000313" key="10">
    <source>
        <dbReference type="Proteomes" id="UP000294847"/>
    </source>
</evidence>
<dbReference type="PANTHER" id="PTHR24198">
    <property type="entry name" value="ANKYRIN REPEAT AND PROTEIN KINASE DOMAIN-CONTAINING PROTEIN"/>
    <property type="match status" value="1"/>
</dbReference>
<dbReference type="SUPFAM" id="SSF57850">
    <property type="entry name" value="RING/U-box"/>
    <property type="match status" value="1"/>
</dbReference>
<accession>A0A4P7NLJ7</accession>
<reference evidence="9 10" key="1">
    <citation type="journal article" date="2019" name="Mol. Biol. Evol.">
        <title>Blast fungal genomes show frequent chromosomal changes, gene gains and losses, and effector gene turnover.</title>
        <authorList>
            <person name="Gomez Luciano L.B."/>
            <person name="Jason Tsai I."/>
            <person name="Chuma I."/>
            <person name="Tosa Y."/>
            <person name="Chen Y.H."/>
            <person name="Li J.Y."/>
            <person name="Li M.Y."/>
            <person name="Jade Lu M.Y."/>
            <person name="Nakayashiki H."/>
            <person name="Li W.H."/>
        </authorList>
    </citation>
    <scope>NUCLEOTIDE SEQUENCE [LARGE SCALE GENOMIC DNA]</scope>
    <source>
        <strain evidence="9">MZ5-1-6</strain>
    </source>
</reference>
<dbReference type="PROSITE" id="PS01357">
    <property type="entry name" value="ZF_ZZ_1"/>
    <property type="match status" value="1"/>
</dbReference>
<dbReference type="PROSITE" id="PS50297">
    <property type="entry name" value="ANK_REP_REGION"/>
    <property type="match status" value="6"/>
</dbReference>
<feature type="compositionally biased region" description="Acidic residues" evidence="7">
    <location>
        <begin position="1733"/>
        <end position="1758"/>
    </location>
</feature>
<evidence type="ECO:0000256" key="7">
    <source>
        <dbReference type="SAM" id="MobiDB-lite"/>
    </source>
</evidence>
<dbReference type="Proteomes" id="UP000294847">
    <property type="component" value="Chromosome 5"/>
</dbReference>
<keyword evidence="5 6" id="KW-0040">ANK repeat</keyword>
<dbReference type="Gene3D" id="3.30.60.90">
    <property type="match status" value="1"/>
</dbReference>
<dbReference type="InterPro" id="IPR029058">
    <property type="entry name" value="AB_hydrolase_fold"/>
</dbReference>
<dbReference type="EMBL" id="CP034208">
    <property type="protein sequence ID" value="QBZ63055.1"/>
    <property type="molecule type" value="Genomic_DNA"/>
</dbReference>
<keyword evidence="3" id="KW-0863">Zinc-finger</keyword>
<keyword evidence="1" id="KW-0479">Metal-binding</keyword>
<feature type="domain" description="ZZ-type" evidence="8">
    <location>
        <begin position="1666"/>
        <end position="1692"/>
    </location>
</feature>
<dbReference type="Pfam" id="PF12796">
    <property type="entry name" value="Ank_2"/>
    <property type="match status" value="3"/>
</dbReference>
<keyword evidence="2" id="KW-0677">Repeat</keyword>
<dbReference type="SUPFAM" id="SSF48403">
    <property type="entry name" value="Ankyrin repeat"/>
    <property type="match status" value="3"/>
</dbReference>
<evidence type="ECO:0000313" key="9">
    <source>
        <dbReference type="EMBL" id="QBZ63055.1"/>
    </source>
</evidence>
<dbReference type="InterPro" id="IPR036770">
    <property type="entry name" value="Ankyrin_rpt-contain_sf"/>
</dbReference>
<proteinExistence type="predicted"/>
<feature type="repeat" description="ANK" evidence="6">
    <location>
        <begin position="1139"/>
        <end position="1171"/>
    </location>
</feature>
<evidence type="ECO:0000256" key="1">
    <source>
        <dbReference type="ARBA" id="ARBA00022723"/>
    </source>
</evidence>
<keyword evidence="4" id="KW-0862">Zinc</keyword>
<evidence type="ECO:0000256" key="3">
    <source>
        <dbReference type="ARBA" id="ARBA00022771"/>
    </source>
</evidence>
<dbReference type="PANTHER" id="PTHR24198:SF165">
    <property type="entry name" value="ANKYRIN REPEAT-CONTAINING PROTEIN-RELATED"/>
    <property type="match status" value="1"/>
</dbReference>
<evidence type="ECO:0000259" key="8">
    <source>
        <dbReference type="PROSITE" id="PS01357"/>
    </source>
</evidence>
<sequence>MATIVSKTNMPDAGAPDNESQAEPISDRGLVIEQDVEDAPVDVVAIHGLGGGRRKTWTLEANENGCWLSTVFPGRVMLYGYDTSIRSMPFRRRDIIGEAKLLLESLRTRRGDELYRRPVIFVSHGLGGLIVKAAIVIASRDPTMYEYLLPAVRVLIFFDFPHSSISIRHLETQLQTHISEATRIYPGEEILLDRSQFLAETIEEVNWMFLHSKMTAQAYIVDYYSDLEPALNSFYGFGRAATRMRSCVGCKHAVDREHRSITRLSDDEVARLQSEAVEWIKKGPSPDHDQARRDFLSQASPMFPPGFDETPPALMPVIGGFLEASHNMVLHVQTASNDNSPVFDGICSWLSRAKPDHGGGLLNFQFDESDARFSSIDNMLRTFISMHMHEHITCETAHILASYLTKFSAIGTRDLLYYFGRVIPSDSRYPLTFVYVIDGLEKCGEGASDFIAYLNYLLGSEAHHFKVIIRTSLGANDHLLSEFSRIPPDFLTTFVVGQKEGDYSAPQLCTGRTGFSSQALMILDELEHAFGDDFCMLALLQDWLDSDSRALAAVECDLGKLKGATSGQIFAALLSDMPPERRTWASTILLWVLQGFRPLLMEELCFVSYSIRRSILEEARDETCQQILGHFNGILKNYHGEVRFAHPEIRTWLTSNAVECGPDLSSTQAWWQKIQGGEEGHTQILKTCLEYLVRPSEFHCFTDWPAARTFPYAAEYWPSHYKMAGNSPAATTAKALAATLLQDDALRLQWVRSYSSYGKSLARPGPDTLEPAAVAAKLGLEDLVETLTSTTDISRTATSIMGEAAESGNINLLRRLLPPSSVQLRLQDPGVESLVRAAVTSSCSEIVDEIVKRLPSAHMEGLDLPSWTSDLFLLAVWNDNVALARSLLDLGTDPRVSFEVRHPVGPVGISVMRNAIGVINLLVERGYDITPETGIEHPSLLNLVTTWGSSEVIRMLFANGLRANAINNSGETLLENAAMWGRYEILDTLLELADLGQYLRHGSNHPLITTARRGYAKSNEILLKHGADPNATDDRGNALKCAILSDNWRVCQQLLEQPTLNVHHGGSDGKAPLLVAMWSKWEKDVIKSLLDRGANIEAREPGEYKRTCLLMACARIAPVGEVVKILLGHGADMTARDSDGWTPLFTAATFGTVEVVRQLIDAGSDVSVVCGIEQQTPLHAAAHRPEVLSALLAQGLDPSLKGKAEHSPLELAASRSAAAVRLMLNSPLENKAALSTALWRAVLNDMGPKDKYELVDMLLEAGADPNYIDSNGTPLLNHAVQRGHVSIAQILLEFRADIHARDISGNTALHYLSHLASVPLAKLLVNAGARLDAIGEAGNTPLISVTNSGCWDVFRYLLTKKETRLVINLEGQGTSALHNVCCSNISNNLELMQLLVENGADVNLEPARGRRGTPIFQCCLRIGDNYDPVKEEMITYLLGKNAKVDSFKNETSPIHAASMWCSAKIIKMLLDKGADPEALDHVNCKPLHVACYNSLAAVEALAGVLEEKGASSQTASNVGLGHDFALKDVFGRVPLHFTVATGDIALITYVLEQSLATGLTVDVPDHDGWTPLLWALRKGNVYQWDDRDCRQGEVVRMLLDRGADPAVRVSVPPIVEAVGNEWFAVDVARYHGASLEVIEMLEERFPQAPHRYESSKIGDRVQDWFCDGCELELVGIHYKCQDCQNYLFCFKCYRHCESFHPPHEFVQLGFHRSLHAPVVVEDAGSVASATSQETDDGSDNDEEDDDDLDMNSDVISDDDASRMGDGHGVGSS</sequence>
<dbReference type="InterPro" id="IPR002110">
    <property type="entry name" value="Ankyrin_rpt"/>
</dbReference>
<feature type="repeat" description="ANK" evidence="6">
    <location>
        <begin position="1567"/>
        <end position="1610"/>
    </location>
</feature>
<dbReference type="CDD" id="cd02249">
    <property type="entry name" value="ZZ"/>
    <property type="match status" value="1"/>
</dbReference>
<dbReference type="InterPro" id="IPR000433">
    <property type="entry name" value="Znf_ZZ"/>
</dbReference>
<evidence type="ECO:0000256" key="2">
    <source>
        <dbReference type="ARBA" id="ARBA00022737"/>
    </source>
</evidence>
<evidence type="ECO:0000256" key="4">
    <source>
        <dbReference type="ARBA" id="ARBA00022833"/>
    </source>
</evidence>
<evidence type="ECO:0000256" key="6">
    <source>
        <dbReference type="PROSITE-ProRule" id="PRU00023"/>
    </source>
</evidence>
<dbReference type="SUPFAM" id="SSF53474">
    <property type="entry name" value="alpha/beta-Hydrolases"/>
    <property type="match status" value="1"/>
</dbReference>
<feature type="repeat" description="ANK" evidence="6">
    <location>
        <begin position="1002"/>
        <end position="1034"/>
    </location>
</feature>
<feature type="region of interest" description="Disordered" evidence="7">
    <location>
        <begin position="1"/>
        <end position="24"/>
    </location>
</feature>
<feature type="repeat" description="ANK" evidence="6">
    <location>
        <begin position="1372"/>
        <end position="1407"/>
    </location>
</feature>